<dbReference type="PANTHER" id="PTHR43537:SF5">
    <property type="entry name" value="UXU OPERON TRANSCRIPTIONAL REGULATOR"/>
    <property type="match status" value="1"/>
</dbReference>
<dbReference type="Gene3D" id="1.10.10.10">
    <property type="entry name" value="Winged helix-like DNA-binding domain superfamily/Winged helix DNA-binding domain"/>
    <property type="match status" value="1"/>
</dbReference>
<dbReference type="AlphaFoldDB" id="A0A919L4L2"/>
<evidence type="ECO:0000259" key="5">
    <source>
        <dbReference type="PROSITE" id="PS50949"/>
    </source>
</evidence>
<dbReference type="InterPro" id="IPR011711">
    <property type="entry name" value="GntR_C"/>
</dbReference>
<dbReference type="PANTHER" id="PTHR43537">
    <property type="entry name" value="TRANSCRIPTIONAL REGULATOR, GNTR FAMILY"/>
    <property type="match status" value="1"/>
</dbReference>
<dbReference type="Pfam" id="PF07729">
    <property type="entry name" value="FCD"/>
    <property type="match status" value="1"/>
</dbReference>
<evidence type="ECO:0000313" key="7">
    <source>
        <dbReference type="Proteomes" id="UP000603708"/>
    </source>
</evidence>
<evidence type="ECO:0000256" key="3">
    <source>
        <dbReference type="ARBA" id="ARBA00023163"/>
    </source>
</evidence>
<reference evidence="6" key="2">
    <citation type="submission" date="2020-09" db="EMBL/GenBank/DDBJ databases">
        <authorList>
            <person name="Sun Q."/>
            <person name="Ohkuma M."/>
        </authorList>
    </citation>
    <scope>NUCLEOTIDE SEQUENCE</scope>
    <source>
        <strain evidence="6">JCM 5069</strain>
    </source>
</reference>
<dbReference type="PRINTS" id="PR00035">
    <property type="entry name" value="HTHGNTR"/>
</dbReference>
<dbReference type="CDD" id="cd07377">
    <property type="entry name" value="WHTH_GntR"/>
    <property type="match status" value="1"/>
</dbReference>
<keyword evidence="2" id="KW-0238">DNA-binding</keyword>
<dbReference type="PROSITE" id="PS50949">
    <property type="entry name" value="HTH_GNTR"/>
    <property type="match status" value="1"/>
</dbReference>
<dbReference type="SUPFAM" id="SSF46785">
    <property type="entry name" value="Winged helix' DNA-binding domain"/>
    <property type="match status" value="1"/>
</dbReference>
<dbReference type="SMART" id="SM00895">
    <property type="entry name" value="FCD"/>
    <property type="match status" value="1"/>
</dbReference>
<dbReference type="EMBL" id="BNCD01000014">
    <property type="protein sequence ID" value="GHH83788.1"/>
    <property type="molecule type" value="Genomic_DNA"/>
</dbReference>
<gene>
    <name evidence="6" type="ORF">GCM10018793_46730</name>
</gene>
<organism evidence="6 7">
    <name type="scientific">Streptomyces sulfonofaciens</name>
    <dbReference type="NCBI Taxonomy" id="68272"/>
    <lineage>
        <taxon>Bacteria</taxon>
        <taxon>Bacillati</taxon>
        <taxon>Actinomycetota</taxon>
        <taxon>Actinomycetes</taxon>
        <taxon>Kitasatosporales</taxon>
        <taxon>Streptomycetaceae</taxon>
        <taxon>Streptomyces</taxon>
    </lineage>
</organism>
<evidence type="ECO:0000256" key="4">
    <source>
        <dbReference type="SAM" id="MobiDB-lite"/>
    </source>
</evidence>
<dbReference type="GO" id="GO:0003677">
    <property type="term" value="F:DNA binding"/>
    <property type="evidence" value="ECO:0007669"/>
    <property type="project" value="UniProtKB-KW"/>
</dbReference>
<dbReference type="SMART" id="SM00345">
    <property type="entry name" value="HTH_GNTR"/>
    <property type="match status" value="1"/>
</dbReference>
<dbReference type="Gene3D" id="1.20.120.530">
    <property type="entry name" value="GntR ligand-binding domain-like"/>
    <property type="match status" value="1"/>
</dbReference>
<keyword evidence="3" id="KW-0804">Transcription</keyword>
<proteinExistence type="predicted"/>
<reference evidence="6" key="1">
    <citation type="journal article" date="2014" name="Int. J. Syst. Evol. Microbiol.">
        <title>Complete genome sequence of Corynebacterium casei LMG S-19264T (=DSM 44701T), isolated from a smear-ripened cheese.</title>
        <authorList>
            <consortium name="US DOE Joint Genome Institute (JGI-PGF)"/>
            <person name="Walter F."/>
            <person name="Albersmeier A."/>
            <person name="Kalinowski J."/>
            <person name="Ruckert C."/>
        </authorList>
    </citation>
    <scope>NUCLEOTIDE SEQUENCE</scope>
    <source>
        <strain evidence="6">JCM 5069</strain>
    </source>
</reference>
<dbReference type="SUPFAM" id="SSF48008">
    <property type="entry name" value="GntR ligand-binding domain-like"/>
    <property type="match status" value="1"/>
</dbReference>
<feature type="compositionally biased region" description="Basic and acidic residues" evidence="4">
    <location>
        <begin position="246"/>
        <end position="258"/>
    </location>
</feature>
<dbReference type="GO" id="GO:0003700">
    <property type="term" value="F:DNA-binding transcription factor activity"/>
    <property type="evidence" value="ECO:0007669"/>
    <property type="project" value="InterPro"/>
</dbReference>
<feature type="region of interest" description="Disordered" evidence="4">
    <location>
        <begin position="246"/>
        <end position="265"/>
    </location>
</feature>
<evidence type="ECO:0000313" key="6">
    <source>
        <dbReference type="EMBL" id="GHH83788.1"/>
    </source>
</evidence>
<accession>A0A919L4L2</accession>
<dbReference type="InterPro" id="IPR008920">
    <property type="entry name" value="TF_FadR/GntR_C"/>
</dbReference>
<keyword evidence="1" id="KW-0805">Transcription regulation</keyword>
<dbReference type="Proteomes" id="UP000603708">
    <property type="component" value="Unassembled WGS sequence"/>
</dbReference>
<dbReference type="RefSeq" id="WP_189935159.1">
    <property type="nucleotide sequence ID" value="NZ_BNCD01000014.1"/>
</dbReference>
<sequence length="265" mass="28332">MPPRRASAKSADGQSGRLLTPVNDRRISALIVDQVRTLIHEGKLSPGDRLPPEREMCERFGVSRVTVREALRVLEAGGLVEIRVGAHGGAFVTQPTSDRVGASIVDLLTLSAVTASEVTEVRMVLEVGIIPILCAHADDADIAALTAICDRQEAALTSGEYDVSLSAEFHSALAAATHNTAFEMLVHSFHGPLLMSLRTAKSTAPEMGHRGLEEHRAILAAIQAGDAEAGSRIMREHLSRTADRLCLEEPEKADRADRPAGAATR</sequence>
<dbReference type="Pfam" id="PF00392">
    <property type="entry name" value="GntR"/>
    <property type="match status" value="1"/>
</dbReference>
<evidence type="ECO:0000256" key="2">
    <source>
        <dbReference type="ARBA" id="ARBA00023125"/>
    </source>
</evidence>
<keyword evidence="7" id="KW-1185">Reference proteome</keyword>
<dbReference type="InterPro" id="IPR036388">
    <property type="entry name" value="WH-like_DNA-bd_sf"/>
</dbReference>
<comment type="caution">
    <text evidence="6">The sequence shown here is derived from an EMBL/GenBank/DDBJ whole genome shotgun (WGS) entry which is preliminary data.</text>
</comment>
<name>A0A919L4L2_9ACTN</name>
<protein>
    <submittedName>
        <fullName evidence="6">GntR family transcriptional regulator</fullName>
    </submittedName>
</protein>
<dbReference type="InterPro" id="IPR000524">
    <property type="entry name" value="Tscrpt_reg_HTH_GntR"/>
</dbReference>
<evidence type="ECO:0000256" key="1">
    <source>
        <dbReference type="ARBA" id="ARBA00023015"/>
    </source>
</evidence>
<feature type="domain" description="HTH gntR-type" evidence="5">
    <location>
        <begin position="25"/>
        <end position="95"/>
    </location>
</feature>
<dbReference type="InterPro" id="IPR036390">
    <property type="entry name" value="WH_DNA-bd_sf"/>
</dbReference>